<keyword evidence="3" id="KW-1185">Reference proteome</keyword>
<dbReference type="Proteomes" id="UP000447434">
    <property type="component" value="Chromosome 18"/>
</dbReference>
<name>A0A6A5P4D9_LUPAL</name>
<gene>
    <name evidence="2" type="ORF">Lalb_Chr18g0046061</name>
</gene>
<dbReference type="EMBL" id="WOCE01000018">
    <property type="protein sequence ID" value="KAE9593717.1"/>
    <property type="molecule type" value="Genomic_DNA"/>
</dbReference>
<evidence type="ECO:0000259" key="1">
    <source>
        <dbReference type="Pfam" id="PF24865"/>
    </source>
</evidence>
<dbReference type="AlphaFoldDB" id="A0A6A5P4D9"/>
<reference evidence="3" key="1">
    <citation type="journal article" date="2020" name="Nat. Commun.">
        <title>Genome sequence of the cluster root forming white lupin.</title>
        <authorList>
            <person name="Hufnagel B."/>
            <person name="Marques A."/>
            <person name="Soriano A."/>
            <person name="Marques L."/>
            <person name="Divol F."/>
            <person name="Doumas P."/>
            <person name="Sallet E."/>
            <person name="Mancinotti D."/>
            <person name="Carrere S."/>
            <person name="Marande W."/>
            <person name="Arribat S."/>
            <person name="Keller J."/>
            <person name="Huneau C."/>
            <person name="Blein T."/>
            <person name="Aime D."/>
            <person name="Laguerre M."/>
            <person name="Taylor J."/>
            <person name="Schubert V."/>
            <person name="Nelson M."/>
            <person name="Geu-Flores F."/>
            <person name="Crespi M."/>
            <person name="Gallardo-Guerrero K."/>
            <person name="Delaux P.-M."/>
            <person name="Salse J."/>
            <person name="Berges H."/>
            <person name="Guyot R."/>
            <person name="Gouzy J."/>
            <person name="Peret B."/>
        </authorList>
    </citation>
    <scope>NUCLEOTIDE SEQUENCE [LARGE SCALE GENOMIC DNA]</scope>
    <source>
        <strain evidence="3">cv. Amiga</strain>
    </source>
</reference>
<sequence length="165" mass="18483">MAFSILLKEKSFIFYVTLISFAMLLCYSGASAEDLFQGSSLTKALSCFDNKLIYVGCDEVYRLNPSGNINIPSEATDIFCNGPCLAETQVMLNCINNMLSNFLFYNKASVDQIRYVLNAGCSYSTQRGNFNLGEYAGEEINNGHKLSHFMRLYLFIAMAVVVYLM</sequence>
<dbReference type="PANTHER" id="PTHR34366">
    <property type="entry name" value="OS07G0289901 PROTEIN-RELATED"/>
    <property type="match status" value="1"/>
</dbReference>
<evidence type="ECO:0000313" key="3">
    <source>
        <dbReference type="Proteomes" id="UP000447434"/>
    </source>
</evidence>
<evidence type="ECO:0000313" key="2">
    <source>
        <dbReference type="EMBL" id="KAE9593717.1"/>
    </source>
</evidence>
<dbReference type="Pfam" id="PF24865">
    <property type="entry name" value="DUF7731"/>
    <property type="match status" value="1"/>
</dbReference>
<organism evidence="2 3">
    <name type="scientific">Lupinus albus</name>
    <name type="common">White lupine</name>
    <name type="synonym">Lupinus termis</name>
    <dbReference type="NCBI Taxonomy" id="3870"/>
    <lineage>
        <taxon>Eukaryota</taxon>
        <taxon>Viridiplantae</taxon>
        <taxon>Streptophyta</taxon>
        <taxon>Embryophyta</taxon>
        <taxon>Tracheophyta</taxon>
        <taxon>Spermatophyta</taxon>
        <taxon>Magnoliopsida</taxon>
        <taxon>eudicotyledons</taxon>
        <taxon>Gunneridae</taxon>
        <taxon>Pentapetalae</taxon>
        <taxon>rosids</taxon>
        <taxon>fabids</taxon>
        <taxon>Fabales</taxon>
        <taxon>Fabaceae</taxon>
        <taxon>Papilionoideae</taxon>
        <taxon>50 kb inversion clade</taxon>
        <taxon>genistoids sensu lato</taxon>
        <taxon>core genistoids</taxon>
        <taxon>Genisteae</taxon>
        <taxon>Lupinus</taxon>
    </lineage>
</organism>
<accession>A0A6A5P4D9</accession>
<dbReference type="OrthoDB" id="1843925at2759"/>
<dbReference type="PANTHER" id="PTHR34366:SF8">
    <property type="entry name" value="TRANSMEMBRANE PROTEIN"/>
    <property type="match status" value="1"/>
</dbReference>
<comment type="caution">
    <text evidence="2">The sequence shown here is derived from an EMBL/GenBank/DDBJ whole genome shotgun (WGS) entry which is preliminary data.</text>
</comment>
<dbReference type="InterPro" id="IPR056633">
    <property type="entry name" value="DUF7731"/>
</dbReference>
<protein>
    <recommendedName>
        <fullName evidence="1">DUF7731 domain-containing protein</fullName>
    </recommendedName>
</protein>
<proteinExistence type="predicted"/>
<feature type="domain" description="DUF7731" evidence="1">
    <location>
        <begin position="40"/>
        <end position="135"/>
    </location>
</feature>